<sequence>MERDGGEVEGRGNLIGRTVKLDYDTENLERGKFARLAIELEMTKPLPTRIRLDGFWHYLSSTSRESPPLNRHRKIETSLKPPEGYGLWMQVVRKSRQSSKKGAANQRENQGLVSAKGMESGRPQSNLSKIGKGDKSKPTAGVETKGKSEDRDDTKKGNINRQKGKAPLIIWKVKRLMIDDLKKVQSELDASKNRGSAAKAAISELKSKLVASQWWVRSKVEGEVKAMKAMNELTLAVYQSCKDLEDIKMEVDEQRRERIKMKQVLRVRRQSLRLLQLKLRAVRIEAEAFATSTEDAAAVIAMSTEAEYGTVELTVEEYAELIRRAQEETAMCRWRVSVSVEQKLAAEASRNIAVAKLNKVYCNSINFNKADGRKSGRRSANAEVWEEEEEGGAIMEDEEDWRWQRGRKERGRIWSKRRRRRPGGDSSGSVGGWIVIPKARAQAMAAESNCRRLARPPPTRRSWSHGSNGRKRMVKRRSKPTIFVKLSCFIQGIKNWFW</sequence>
<feature type="region of interest" description="Disordered" evidence="3">
    <location>
        <begin position="94"/>
        <end position="161"/>
    </location>
</feature>
<evidence type="ECO:0000256" key="1">
    <source>
        <dbReference type="ARBA" id="ARBA00005485"/>
    </source>
</evidence>
<evidence type="ECO:0000313" key="5">
    <source>
        <dbReference type="Proteomes" id="UP001497516"/>
    </source>
</evidence>
<dbReference type="AlphaFoldDB" id="A0AAV2G4D3"/>
<dbReference type="GO" id="GO:0005829">
    <property type="term" value="C:cytosol"/>
    <property type="evidence" value="ECO:0007669"/>
    <property type="project" value="TreeGrafter"/>
</dbReference>
<evidence type="ECO:0000256" key="2">
    <source>
        <dbReference type="ARBA" id="ARBA00023054"/>
    </source>
</evidence>
<organism evidence="4 5">
    <name type="scientific">Linum trigynum</name>
    <dbReference type="NCBI Taxonomy" id="586398"/>
    <lineage>
        <taxon>Eukaryota</taxon>
        <taxon>Viridiplantae</taxon>
        <taxon>Streptophyta</taxon>
        <taxon>Embryophyta</taxon>
        <taxon>Tracheophyta</taxon>
        <taxon>Spermatophyta</taxon>
        <taxon>Magnoliopsida</taxon>
        <taxon>eudicotyledons</taxon>
        <taxon>Gunneridae</taxon>
        <taxon>Pentapetalae</taxon>
        <taxon>rosids</taxon>
        <taxon>fabids</taxon>
        <taxon>Malpighiales</taxon>
        <taxon>Linaceae</taxon>
        <taxon>Linum</taxon>
    </lineage>
</organism>
<dbReference type="GO" id="GO:0009903">
    <property type="term" value="P:chloroplast avoidance movement"/>
    <property type="evidence" value="ECO:0007669"/>
    <property type="project" value="TreeGrafter"/>
</dbReference>
<gene>
    <name evidence="4" type="ORF">LTRI10_LOCUS45282</name>
</gene>
<keyword evidence="5" id="KW-1185">Reference proteome</keyword>
<comment type="similarity">
    <text evidence="1">Belongs to the WEB family.</text>
</comment>
<dbReference type="GO" id="GO:0009904">
    <property type="term" value="P:chloroplast accumulation movement"/>
    <property type="evidence" value="ECO:0007669"/>
    <property type="project" value="TreeGrafter"/>
</dbReference>
<accession>A0AAV2G4D3</accession>
<dbReference type="Proteomes" id="UP001497516">
    <property type="component" value="Chromosome 8"/>
</dbReference>
<evidence type="ECO:0000256" key="3">
    <source>
        <dbReference type="SAM" id="MobiDB-lite"/>
    </source>
</evidence>
<keyword evidence="2" id="KW-0175">Coiled coil</keyword>
<dbReference type="Pfam" id="PF05701">
    <property type="entry name" value="WEMBL"/>
    <property type="match status" value="1"/>
</dbReference>
<proteinExistence type="inferred from homology"/>
<reference evidence="4 5" key="1">
    <citation type="submission" date="2024-04" db="EMBL/GenBank/DDBJ databases">
        <authorList>
            <person name="Fracassetti M."/>
        </authorList>
    </citation>
    <scope>NUCLEOTIDE SEQUENCE [LARGE SCALE GENOMIC DNA]</scope>
</reference>
<evidence type="ECO:0000313" key="4">
    <source>
        <dbReference type="EMBL" id="CAL1405499.1"/>
    </source>
</evidence>
<feature type="compositionally biased region" description="Basic and acidic residues" evidence="3">
    <location>
        <begin position="144"/>
        <end position="156"/>
    </location>
</feature>
<dbReference type="InterPro" id="IPR008545">
    <property type="entry name" value="Web"/>
</dbReference>
<dbReference type="PANTHER" id="PTHR32054:SF70">
    <property type="entry name" value="OS07G0620100 PROTEIN"/>
    <property type="match status" value="1"/>
</dbReference>
<dbReference type="PANTHER" id="PTHR32054">
    <property type="entry name" value="HEAVY CHAIN, PUTATIVE, EXPRESSED-RELATED-RELATED"/>
    <property type="match status" value="1"/>
</dbReference>
<name>A0AAV2G4D3_9ROSI</name>
<dbReference type="EMBL" id="OZ034821">
    <property type="protein sequence ID" value="CAL1405499.1"/>
    <property type="molecule type" value="Genomic_DNA"/>
</dbReference>
<protein>
    <submittedName>
        <fullName evidence="4">Uncharacterized protein</fullName>
    </submittedName>
</protein>
<feature type="region of interest" description="Disordered" evidence="3">
    <location>
        <begin position="450"/>
        <end position="475"/>
    </location>
</feature>